<dbReference type="AlphaFoldDB" id="A0A3N1CUD7"/>
<keyword evidence="1" id="KW-0812">Transmembrane</keyword>
<evidence type="ECO:0000313" key="3">
    <source>
        <dbReference type="EMBL" id="ROO84919.1"/>
    </source>
</evidence>
<comment type="caution">
    <text evidence="3">The sequence shown here is derived from an EMBL/GenBank/DDBJ whole genome shotgun (WGS) entry which is preliminary data.</text>
</comment>
<dbReference type="EMBL" id="RJKE01000001">
    <property type="protein sequence ID" value="ROO84919.1"/>
    <property type="molecule type" value="Genomic_DNA"/>
</dbReference>
<dbReference type="OrthoDB" id="4218417at2"/>
<reference evidence="3 4" key="1">
    <citation type="submission" date="2018-11" db="EMBL/GenBank/DDBJ databases">
        <title>Sequencing the genomes of 1000 actinobacteria strains.</title>
        <authorList>
            <person name="Klenk H.-P."/>
        </authorList>
    </citation>
    <scope>NUCLEOTIDE SEQUENCE [LARGE SCALE GENOMIC DNA]</scope>
    <source>
        <strain evidence="3 4">DSM 44254</strain>
    </source>
</reference>
<feature type="domain" description="Low molecular weight protein antigen 6 PH" evidence="2">
    <location>
        <begin position="68"/>
        <end position="129"/>
    </location>
</feature>
<evidence type="ECO:0000256" key="1">
    <source>
        <dbReference type="SAM" id="Phobius"/>
    </source>
</evidence>
<gene>
    <name evidence="3" type="ORF">EDD29_2451</name>
</gene>
<feature type="transmembrane region" description="Helical" evidence="1">
    <location>
        <begin position="21"/>
        <end position="38"/>
    </location>
</feature>
<dbReference type="RefSeq" id="WP_123664477.1">
    <property type="nucleotide sequence ID" value="NZ_RJKE01000001.1"/>
</dbReference>
<organism evidence="3 4">
    <name type="scientific">Actinocorallia herbida</name>
    <dbReference type="NCBI Taxonomy" id="58109"/>
    <lineage>
        <taxon>Bacteria</taxon>
        <taxon>Bacillati</taxon>
        <taxon>Actinomycetota</taxon>
        <taxon>Actinomycetes</taxon>
        <taxon>Streptosporangiales</taxon>
        <taxon>Thermomonosporaceae</taxon>
        <taxon>Actinocorallia</taxon>
    </lineage>
</organism>
<dbReference type="InterPro" id="IPR019692">
    <property type="entry name" value="CFP-6_PH"/>
</dbReference>
<keyword evidence="1" id="KW-1133">Transmembrane helix</keyword>
<keyword evidence="4" id="KW-1185">Reference proteome</keyword>
<keyword evidence="1" id="KW-0472">Membrane</keyword>
<evidence type="ECO:0000259" key="2">
    <source>
        <dbReference type="Pfam" id="PF10756"/>
    </source>
</evidence>
<dbReference type="Proteomes" id="UP000272400">
    <property type="component" value="Unassembled WGS sequence"/>
</dbReference>
<protein>
    <submittedName>
        <fullName evidence="3">PH (Pleckstrin Homology) domain-containing protein</fullName>
    </submittedName>
</protein>
<evidence type="ECO:0000313" key="4">
    <source>
        <dbReference type="Proteomes" id="UP000272400"/>
    </source>
</evidence>
<proteinExistence type="predicted"/>
<feature type="transmembrane region" description="Helical" evidence="1">
    <location>
        <begin position="44"/>
        <end position="63"/>
    </location>
</feature>
<name>A0A3N1CUD7_9ACTN</name>
<sequence length="168" mass="18670">MTDVPEFLEFRLKGRPLWEPISLILGSIAASGLILSLAESTLWPLAFISAIGGVLLAFVFPLMSRMFVRVDAEGVAFRTVRRRELPWPDIAGLAETSYAQSTRRVRCPALRLRDGSMLRLPVPHSDFRTYEEDLTALRAFFVARLGPEADLPPGKHSISEAPPDRPAL</sequence>
<dbReference type="Pfam" id="PF10756">
    <property type="entry name" value="bPH_6"/>
    <property type="match status" value="1"/>
</dbReference>
<accession>A0A3N1CUD7</accession>